<dbReference type="OrthoDB" id="6359917at2"/>
<dbReference type="EMBL" id="PSSX01000007">
    <property type="protein sequence ID" value="PPI84204.1"/>
    <property type="molecule type" value="Genomic_DNA"/>
</dbReference>
<evidence type="ECO:0000313" key="2">
    <source>
        <dbReference type="Proteomes" id="UP000239917"/>
    </source>
</evidence>
<evidence type="ECO:0000313" key="1">
    <source>
        <dbReference type="EMBL" id="PPI84204.1"/>
    </source>
</evidence>
<dbReference type="Proteomes" id="UP000239917">
    <property type="component" value="Unassembled WGS sequence"/>
</dbReference>
<protein>
    <submittedName>
        <fullName evidence="1">Uncharacterized protein</fullName>
    </submittedName>
</protein>
<gene>
    <name evidence="1" type="ORF">KEHDKFFH_09740</name>
</gene>
<proteinExistence type="predicted"/>
<sequence length="364" mass="40880">MKVPGNRKERWGFGPAFFFVIASVNANTALAVEMFGRFETQLVSEPEPIKTTLSDWGSEFDSGSRQWAISHAEAGFREQGIEVSVFTRALADLRMNSEAVSFYGRIARKEPLNEGERIPVALRVNGFSGSGIRSGYRHNEESWTISGGISVFKTRHLMSGTLDGEFVAAAENDYDFSADVDYVYYRDVIFDRPDVEKASGIGWAFDIAASWQPMEKLDLNFRAEDLFSRIRWKDAPFTLAQANTDNKSFDDDGYAVFAPTISGTEGYRDTFYQDLDPRFYGTAQWQEGSWLTVVHAQYQFGYGLYGAGFGRALADGTRILASYWPELDSIQLELTRGKWQAMVSADALEWSSVRAVSLGLSYNY</sequence>
<dbReference type="AlphaFoldDB" id="A0A2S5ZAF7"/>
<name>A0A2S5ZAF7_9GAMM</name>
<comment type="caution">
    <text evidence="1">The sequence shown here is derived from an EMBL/GenBank/DDBJ whole genome shotgun (WGS) entry which is preliminary data.</text>
</comment>
<reference evidence="1 2" key="1">
    <citation type="submission" date="2018-01" db="EMBL/GenBank/DDBJ databases">
        <title>Complete genome sequences of the type strains of Marinobacter flavimaris and Marinobacter maroccanus.</title>
        <authorList>
            <person name="Palau M."/>
            <person name="Boujida N."/>
            <person name="Manresa A."/>
            <person name="Minana-Galbis D."/>
        </authorList>
    </citation>
    <scope>NUCLEOTIDE SEQUENCE [LARGE SCALE GENOMIC DNA]</scope>
    <source>
        <strain evidence="1 2">N4</strain>
    </source>
</reference>
<accession>A0A2S5ZAF7</accession>
<organism evidence="1 2">
    <name type="scientific">Marinobacter maroccanus</name>
    <dbReference type="NCBI Taxonomy" id="2055143"/>
    <lineage>
        <taxon>Bacteria</taxon>
        <taxon>Pseudomonadati</taxon>
        <taxon>Pseudomonadota</taxon>
        <taxon>Gammaproteobacteria</taxon>
        <taxon>Pseudomonadales</taxon>
        <taxon>Marinobacteraceae</taxon>
        <taxon>Marinobacter</taxon>
    </lineage>
</organism>
<dbReference type="RefSeq" id="WP_104321749.1">
    <property type="nucleotide sequence ID" value="NZ_PSSX01000007.1"/>
</dbReference>
<keyword evidence="2" id="KW-1185">Reference proteome</keyword>